<proteinExistence type="predicted"/>
<dbReference type="EMBL" id="CAJVQB010019858">
    <property type="protein sequence ID" value="CAG8792542.1"/>
    <property type="molecule type" value="Genomic_DNA"/>
</dbReference>
<keyword evidence="2" id="KW-1185">Reference proteome</keyword>
<evidence type="ECO:0000313" key="1">
    <source>
        <dbReference type="EMBL" id="CAG8792542.1"/>
    </source>
</evidence>
<reference evidence="1 2" key="1">
    <citation type="submission" date="2021-06" db="EMBL/GenBank/DDBJ databases">
        <authorList>
            <person name="Kallberg Y."/>
            <person name="Tangrot J."/>
            <person name="Rosling A."/>
        </authorList>
    </citation>
    <scope>NUCLEOTIDE SEQUENCE [LARGE SCALE GENOMIC DNA]</scope>
    <source>
        <strain evidence="1 2">120-4 pot B 10/14</strain>
    </source>
</reference>
<organism evidence="1 2">
    <name type="scientific">Gigaspora margarita</name>
    <dbReference type="NCBI Taxonomy" id="4874"/>
    <lineage>
        <taxon>Eukaryota</taxon>
        <taxon>Fungi</taxon>
        <taxon>Fungi incertae sedis</taxon>
        <taxon>Mucoromycota</taxon>
        <taxon>Glomeromycotina</taxon>
        <taxon>Glomeromycetes</taxon>
        <taxon>Diversisporales</taxon>
        <taxon>Gigasporaceae</taxon>
        <taxon>Gigaspora</taxon>
    </lineage>
</organism>
<accession>A0ABN7VQ66</accession>
<evidence type="ECO:0000313" key="2">
    <source>
        <dbReference type="Proteomes" id="UP000789901"/>
    </source>
</evidence>
<dbReference type="Proteomes" id="UP000789901">
    <property type="component" value="Unassembled WGS sequence"/>
</dbReference>
<sequence>NHLATECTEVDSIKTMYRIEHNSDVLETSKYPENNPFLLKQNNTIYKYHVINEEFYPPENKVCYTAASSRDGTRYEVPDNYLVQTSWRRTKSCHMVECEIMYEQDGPVYIIRFEKNSQQYVLKSKKSSTAVANDYLQKKCPNTRATISGIHVFGLNATDMEQECKRKKRQPHSLKLFNSLSESMKTKRSRAFSIHLGKTFDNEVPKFFNSFDRPILQEIKFNIQNKDYVIDYKNNDKENRDRLLDPFIEVIDCGPISHHAYRKLAAIQPELP</sequence>
<protein>
    <submittedName>
        <fullName evidence="1">3637_t:CDS:1</fullName>
    </submittedName>
</protein>
<name>A0ABN7VQ66_GIGMA</name>
<comment type="caution">
    <text evidence="1">The sequence shown here is derived from an EMBL/GenBank/DDBJ whole genome shotgun (WGS) entry which is preliminary data.</text>
</comment>
<feature type="non-terminal residue" evidence="1">
    <location>
        <position position="1"/>
    </location>
</feature>
<gene>
    <name evidence="1" type="ORF">GMARGA_LOCUS21468</name>
</gene>